<dbReference type="PROSITE" id="PS51257">
    <property type="entry name" value="PROKAR_LIPOPROTEIN"/>
    <property type="match status" value="1"/>
</dbReference>
<evidence type="ECO:0000313" key="2">
    <source>
        <dbReference type="Proteomes" id="UP000218263"/>
    </source>
</evidence>
<name>A0A110AZX0_9SPHI</name>
<dbReference type="Proteomes" id="UP000218263">
    <property type="component" value="Chromosome"/>
</dbReference>
<organism evidence="1 2">
    <name type="scientific">Mucilaginibacter gotjawali</name>
    <dbReference type="NCBI Taxonomy" id="1550579"/>
    <lineage>
        <taxon>Bacteria</taxon>
        <taxon>Pseudomonadati</taxon>
        <taxon>Bacteroidota</taxon>
        <taxon>Sphingobacteriia</taxon>
        <taxon>Sphingobacteriales</taxon>
        <taxon>Sphingobacteriaceae</taxon>
        <taxon>Mucilaginibacter</taxon>
    </lineage>
</organism>
<accession>A0A110AZX0</accession>
<protein>
    <submittedName>
        <fullName evidence="1">Uncharacterized protein</fullName>
    </submittedName>
</protein>
<dbReference type="KEGG" id="mgot:MgSA37_00288"/>
<evidence type="ECO:0000313" key="1">
    <source>
        <dbReference type="EMBL" id="BAU52138.1"/>
    </source>
</evidence>
<dbReference type="AlphaFoldDB" id="A0A110AZX0"/>
<reference evidence="1 2" key="1">
    <citation type="submission" date="2015-12" db="EMBL/GenBank/DDBJ databases">
        <title>Genome sequence of Mucilaginibacter gotjawali.</title>
        <authorList>
            <person name="Lee J.S."/>
            <person name="Lee K.C."/>
            <person name="Kim K.K."/>
            <person name="Lee B.W."/>
        </authorList>
    </citation>
    <scope>NUCLEOTIDE SEQUENCE [LARGE SCALE GENOMIC DNA]</scope>
    <source>
        <strain evidence="1 2">SA3-7</strain>
    </source>
</reference>
<proteinExistence type="predicted"/>
<sequence length="186" mass="21920">MKYLIPLFCTLLLLSCKKRLQKSNEITKIELSRSGAWSDYGATIIIDSTLNYRYFDENKKQGYTGRIDEKFFDTLNRKFESIKFKTMPTWGYHGCKDCEVFELIVHWRDKKRRIIKDWPIEVDSTLKVLLWLNDSYKYVKLAPTNTVFQFETSFPKESTKAPAYSVAFPPPITKPSKKLQHKILTQ</sequence>
<dbReference type="EMBL" id="AP017313">
    <property type="protein sequence ID" value="BAU52138.1"/>
    <property type="molecule type" value="Genomic_DNA"/>
</dbReference>
<gene>
    <name evidence="1" type="ORF">MgSA37_00288</name>
</gene>
<keyword evidence="2" id="KW-1185">Reference proteome</keyword>